<dbReference type="PRINTS" id="PR00081">
    <property type="entry name" value="GDHRDH"/>
</dbReference>
<dbReference type="AlphaFoldDB" id="A0A6M1RW58"/>
<proteinExistence type="inferred from homology"/>
<sequence length="239" mass="25192">MTDKIDRRVALISGASRGIGDHVAAELFRQGWAVSLGMRNPAMPAWAGSGDAADFVHLAQYDANDTGAEARWVEDAMQRFGRVDAIIANAGIMIPKTVIEADDEDIDAMLAVNVKAPRRLAKAAWEPLCESGEGRVIILASLSGKRVKSAGSGSYAISKFAAVALSHAIRQAGFEKGVRATAVCPGFVATDMAAGLTARPAELLTQPADLARIIALLVSLPNEASVAEFAINCQLEESF</sequence>
<evidence type="ECO:0000313" key="4">
    <source>
        <dbReference type="Proteomes" id="UP000477849"/>
    </source>
</evidence>
<organism evidence="3 4">
    <name type="scientific">Rhizobium daejeonense</name>
    <dbReference type="NCBI Taxonomy" id="240521"/>
    <lineage>
        <taxon>Bacteria</taxon>
        <taxon>Pseudomonadati</taxon>
        <taxon>Pseudomonadota</taxon>
        <taxon>Alphaproteobacteria</taxon>
        <taxon>Hyphomicrobiales</taxon>
        <taxon>Rhizobiaceae</taxon>
        <taxon>Rhizobium/Agrobacterium group</taxon>
        <taxon>Rhizobium</taxon>
    </lineage>
</organism>
<accession>A0A6M1RW58</accession>
<gene>
    <name evidence="3" type="ORF">G6N76_18790</name>
</gene>
<dbReference type="InterPro" id="IPR036291">
    <property type="entry name" value="NAD(P)-bd_dom_sf"/>
</dbReference>
<evidence type="ECO:0000313" key="3">
    <source>
        <dbReference type="EMBL" id="NGO65722.1"/>
    </source>
</evidence>
<dbReference type="GO" id="GO:0016616">
    <property type="term" value="F:oxidoreductase activity, acting on the CH-OH group of donors, NAD or NADP as acceptor"/>
    <property type="evidence" value="ECO:0007669"/>
    <property type="project" value="TreeGrafter"/>
</dbReference>
<comment type="similarity">
    <text evidence="1">Belongs to the short-chain dehydrogenases/reductases (SDR) family.</text>
</comment>
<dbReference type="InterPro" id="IPR020904">
    <property type="entry name" value="Sc_DH/Rdtase_CS"/>
</dbReference>
<evidence type="ECO:0000256" key="1">
    <source>
        <dbReference type="ARBA" id="ARBA00006484"/>
    </source>
</evidence>
<dbReference type="Pfam" id="PF00106">
    <property type="entry name" value="adh_short"/>
    <property type="match status" value="1"/>
</dbReference>
<evidence type="ECO:0000256" key="2">
    <source>
        <dbReference type="ARBA" id="ARBA00023002"/>
    </source>
</evidence>
<name>A0A6M1RW58_9HYPH</name>
<keyword evidence="2" id="KW-0560">Oxidoreductase</keyword>
<comment type="caution">
    <text evidence="3">The sequence shown here is derived from an EMBL/GenBank/DDBJ whole genome shotgun (WGS) entry which is preliminary data.</text>
</comment>
<protein>
    <submittedName>
        <fullName evidence="3">SDR family NAD(P)-dependent oxidoreductase</fullName>
    </submittedName>
</protein>
<dbReference type="SUPFAM" id="SSF51735">
    <property type="entry name" value="NAD(P)-binding Rossmann-fold domains"/>
    <property type="match status" value="1"/>
</dbReference>
<dbReference type="RefSeq" id="WP_163898423.1">
    <property type="nucleotide sequence ID" value="NZ_CP048426.1"/>
</dbReference>
<dbReference type="EMBL" id="JAAKZH010000006">
    <property type="protein sequence ID" value="NGO65722.1"/>
    <property type="molecule type" value="Genomic_DNA"/>
</dbReference>
<dbReference type="PANTHER" id="PTHR42760:SF37">
    <property type="entry name" value="CLAVALDEHYDE DEHYDROGENASE"/>
    <property type="match status" value="1"/>
</dbReference>
<reference evidence="3 4" key="1">
    <citation type="submission" date="2020-02" db="EMBL/GenBank/DDBJ databases">
        <title>Genome sequence of the type strain CCBAU10050 of Rhizobium daejeonense.</title>
        <authorList>
            <person name="Gao J."/>
            <person name="Sun J."/>
        </authorList>
    </citation>
    <scope>NUCLEOTIDE SEQUENCE [LARGE SCALE GENOMIC DNA]</scope>
    <source>
        <strain evidence="3 4">CCBAU10050</strain>
    </source>
</reference>
<dbReference type="InterPro" id="IPR002347">
    <property type="entry name" value="SDR_fam"/>
</dbReference>
<keyword evidence="4" id="KW-1185">Reference proteome</keyword>
<dbReference type="PANTHER" id="PTHR42760">
    <property type="entry name" value="SHORT-CHAIN DEHYDROGENASES/REDUCTASES FAMILY MEMBER"/>
    <property type="match status" value="1"/>
</dbReference>
<dbReference type="PROSITE" id="PS00061">
    <property type="entry name" value="ADH_SHORT"/>
    <property type="match status" value="1"/>
</dbReference>
<dbReference type="Proteomes" id="UP000477849">
    <property type="component" value="Unassembled WGS sequence"/>
</dbReference>
<dbReference type="Gene3D" id="3.40.50.720">
    <property type="entry name" value="NAD(P)-binding Rossmann-like Domain"/>
    <property type="match status" value="1"/>
</dbReference>